<dbReference type="Pfam" id="PF04811">
    <property type="entry name" value="Sec23_trunk"/>
    <property type="match status" value="1"/>
</dbReference>
<dbReference type="GO" id="GO:0000139">
    <property type="term" value="C:Golgi membrane"/>
    <property type="evidence" value="ECO:0007669"/>
    <property type="project" value="UniProtKB-SubCell"/>
</dbReference>
<reference evidence="7" key="1">
    <citation type="submission" date="2021-01" db="EMBL/GenBank/DDBJ databases">
        <authorList>
            <consortium name="Genoscope - CEA"/>
            <person name="William W."/>
        </authorList>
    </citation>
    <scope>NUCLEOTIDE SEQUENCE</scope>
</reference>
<dbReference type="Pfam" id="PF04810">
    <property type="entry name" value="zf-Sec23_Sec24"/>
    <property type="match status" value="1"/>
</dbReference>
<evidence type="ECO:0000259" key="4">
    <source>
        <dbReference type="Pfam" id="PF04810"/>
    </source>
</evidence>
<gene>
    <name evidence="7" type="ORF">POCTA_138.1.T0310219</name>
</gene>
<dbReference type="OMA" id="YMEAKIP"/>
<protein>
    <submittedName>
        <fullName evidence="7">Uncharacterized protein</fullName>
    </submittedName>
</protein>
<dbReference type="PANTHER" id="PTHR13803">
    <property type="entry name" value="SEC24-RELATED PROTEIN"/>
    <property type="match status" value="1"/>
</dbReference>
<dbReference type="AlphaFoldDB" id="A0A8S1TY84"/>
<dbReference type="Pfam" id="PF08033">
    <property type="entry name" value="Sec23_BS"/>
    <property type="match status" value="1"/>
</dbReference>
<proteinExistence type="inferred from homology"/>
<evidence type="ECO:0000259" key="5">
    <source>
        <dbReference type="Pfam" id="PF04811"/>
    </source>
</evidence>
<keyword evidence="8" id="KW-1185">Reference proteome</keyword>
<comment type="similarity">
    <text evidence="2">Belongs to the SEC23/SEC24 family. SEC24 subfamily.</text>
</comment>
<dbReference type="InterPro" id="IPR006895">
    <property type="entry name" value="Znf_Sec23_Sec24"/>
</dbReference>
<dbReference type="GO" id="GO:0070971">
    <property type="term" value="C:endoplasmic reticulum exit site"/>
    <property type="evidence" value="ECO:0007669"/>
    <property type="project" value="TreeGrafter"/>
</dbReference>
<evidence type="ECO:0000256" key="3">
    <source>
        <dbReference type="ARBA" id="ARBA00023034"/>
    </source>
</evidence>
<dbReference type="EMBL" id="CAJJDP010000031">
    <property type="protein sequence ID" value="CAD8155959.1"/>
    <property type="molecule type" value="Genomic_DNA"/>
</dbReference>
<name>A0A8S1TY84_PAROT</name>
<feature type="domain" description="Sec23/Sec24 beta-sandwich" evidence="6">
    <location>
        <begin position="400"/>
        <end position="483"/>
    </location>
</feature>
<dbReference type="GO" id="GO:0000149">
    <property type="term" value="F:SNARE binding"/>
    <property type="evidence" value="ECO:0007669"/>
    <property type="project" value="TreeGrafter"/>
</dbReference>
<dbReference type="InterPro" id="IPR006896">
    <property type="entry name" value="Sec23/24_trunk_dom"/>
</dbReference>
<comment type="caution">
    <text evidence="7">The sequence shown here is derived from an EMBL/GenBank/DDBJ whole genome shotgun (WGS) entry which is preliminary data.</text>
</comment>
<evidence type="ECO:0000259" key="6">
    <source>
        <dbReference type="Pfam" id="PF08033"/>
    </source>
</evidence>
<dbReference type="GO" id="GO:0006886">
    <property type="term" value="P:intracellular protein transport"/>
    <property type="evidence" value="ECO:0007669"/>
    <property type="project" value="InterPro"/>
</dbReference>
<organism evidence="7 8">
    <name type="scientific">Paramecium octaurelia</name>
    <dbReference type="NCBI Taxonomy" id="43137"/>
    <lineage>
        <taxon>Eukaryota</taxon>
        <taxon>Sar</taxon>
        <taxon>Alveolata</taxon>
        <taxon>Ciliophora</taxon>
        <taxon>Intramacronucleata</taxon>
        <taxon>Oligohymenophorea</taxon>
        <taxon>Peniculida</taxon>
        <taxon>Parameciidae</taxon>
        <taxon>Paramecium</taxon>
    </lineage>
</organism>
<dbReference type="GO" id="GO:0030127">
    <property type="term" value="C:COPII vesicle coat"/>
    <property type="evidence" value="ECO:0007669"/>
    <property type="project" value="InterPro"/>
</dbReference>
<dbReference type="PANTHER" id="PTHR13803:SF39">
    <property type="entry name" value="SECRETORY 24AB, ISOFORM A"/>
    <property type="match status" value="1"/>
</dbReference>
<dbReference type="InterPro" id="IPR012990">
    <property type="entry name" value="Beta-sandwich_Sec23_24"/>
</dbReference>
<feature type="domain" description="Sec23/Sec24 trunk" evidence="5">
    <location>
        <begin position="173"/>
        <end position="390"/>
    </location>
</feature>
<dbReference type="GO" id="GO:0008270">
    <property type="term" value="F:zinc ion binding"/>
    <property type="evidence" value="ECO:0007669"/>
    <property type="project" value="InterPro"/>
</dbReference>
<sequence length="744" mass="86907">MSVHRKILEKNGRLDSLQQQQQQYLEPQFKEIQQQIEKQDIEVLKNLESYQKYNAINNIRVTSRVFPRTKQLYMEAKIPFAVIIQPYGLSTQQGFPTVNYGSNPILRCQNCKSYINPFMEHLKDEDYLRCNICTSIIKIPKNFIKPEDQEMRPDLTTGSYDIRAGQEYQMRPPMAPAYFFMIDVSQKSQELLGIMGQIIKDMMVEDKLNQRTLFGFITFDTSIHLYNFNSKLKQVQMYVLTDDNEMPTPDNYLFNLQDSKDIIVAFLNQLDSLFPKPQLMSTQFISAFNLASKIMQDNGGKLIILTSSPIKELNLTDNSKSPQNHFQPTNNVLKQITEKMHLNFISPSIFVLPCGFNNVGTLNQIVKFLNGDIFFYDDPTIQTQRLYYDLRGILERDYTWESVFRVRISSGWKVKSVYGNYSIKNADLLNLNCSEGQKVLMYELEMNQPNAPEDNLYLQTALLYTSTQGERRIRIHNFCIPITNSIKTIYSLIDQSCLAISLYKIALSQLNAAKDIKDCIQTKDFLITATRCITNNCKIFKEPLDSLHSYMLGIMKSSILNYSYDQHSALTDNMNYFRSIFQYLNVDELITYIVPQLYNISNLQEQECFYDENGYFIYPQPISLVLEEVSKGGLLLMDCGYCLILFICKLHDENQIADIFGKQYHSVNLVEDNLYFNSKNPINDQLHYLITELRSNKYTKYAPLYIVKQGCKSYWEEVFFQNLIYDDFNKNYRMEYNQFVKYIG</sequence>
<accession>A0A8S1TY84</accession>
<dbReference type="Proteomes" id="UP000683925">
    <property type="component" value="Unassembled WGS sequence"/>
</dbReference>
<dbReference type="OrthoDB" id="49016at2759"/>
<evidence type="ECO:0000256" key="2">
    <source>
        <dbReference type="ARBA" id="ARBA00008334"/>
    </source>
</evidence>
<evidence type="ECO:0000256" key="1">
    <source>
        <dbReference type="ARBA" id="ARBA00004394"/>
    </source>
</evidence>
<comment type="subcellular location">
    <subcellularLocation>
        <location evidence="1">Golgi apparatus membrane</location>
    </subcellularLocation>
</comment>
<evidence type="ECO:0000313" key="7">
    <source>
        <dbReference type="EMBL" id="CAD8155959.1"/>
    </source>
</evidence>
<feature type="domain" description="Zinc finger Sec23/Sec24-type" evidence="4">
    <location>
        <begin position="105"/>
        <end position="142"/>
    </location>
</feature>
<dbReference type="GO" id="GO:0090110">
    <property type="term" value="P:COPII-coated vesicle cargo loading"/>
    <property type="evidence" value="ECO:0007669"/>
    <property type="project" value="TreeGrafter"/>
</dbReference>
<dbReference type="InterPro" id="IPR050550">
    <property type="entry name" value="SEC23_SEC24_subfamily"/>
</dbReference>
<evidence type="ECO:0000313" key="8">
    <source>
        <dbReference type="Proteomes" id="UP000683925"/>
    </source>
</evidence>
<keyword evidence="3" id="KW-0333">Golgi apparatus</keyword>